<proteinExistence type="predicted"/>
<reference evidence="1" key="1">
    <citation type="journal article" date="2019" name="Sci. Rep.">
        <title>Draft genome of Tanacetum cinerariifolium, the natural source of mosquito coil.</title>
        <authorList>
            <person name="Yamashiro T."/>
            <person name="Shiraishi A."/>
            <person name="Satake H."/>
            <person name="Nakayama K."/>
        </authorList>
    </citation>
    <scope>NUCLEOTIDE SEQUENCE</scope>
</reference>
<keyword evidence="1" id="KW-0548">Nucleotidyltransferase</keyword>
<organism evidence="1">
    <name type="scientific">Tanacetum cinerariifolium</name>
    <name type="common">Dalmatian daisy</name>
    <name type="synonym">Chrysanthemum cinerariifolium</name>
    <dbReference type="NCBI Taxonomy" id="118510"/>
    <lineage>
        <taxon>Eukaryota</taxon>
        <taxon>Viridiplantae</taxon>
        <taxon>Streptophyta</taxon>
        <taxon>Embryophyta</taxon>
        <taxon>Tracheophyta</taxon>
        <taxon>Spermatophyta</taxon>
        <taxon>Magnoliopsida</taxon>
        <taxon>eudicotyledons</taxon>
        <taxon>Gunneridae</taxon>
        <taxon>Pentapetalae</taxon>
        <taxon>asterids</taxon>
        <taxon>campanulids</taxon>
        <taxon>Asterales</taxon>
        <taxon>Asteraceae</taxon>
        <taxon>Asteroideae</taxon>
        <taxon>Anthemideae</taxon>
        <taxon>Anthemidinae</taxon>
        <taxon>Tanacetum</taxon>
    </lineage>
</organism>
<protein>
    <submittedName>
        <fullName evidence="1">Reverse transcriptase domain-containing protein</fullName>
    </submittedName>
</protein>
<name>A0A699HYC5_TANCI</name>
<sequence>MSCMEWQRQSAEDLTVRQMIRIHVLEARAQIDMADDTSSNCVVGLHQWLKKMESVFHISGCTIDNQLKFATCILLGAALTWWNSHVRTLGHDAAYALTWGTLKKKPTNKYCPKSEIKKLEIEL</sequence>
<comment type="caution">
    <text evidence="1">The sequence shown here is derived from an EMBL/GenBank/DDBJ whole genome shotgun (WGS) entry which is preliminary data.</text>
</comment>
<keyword evidence="1" id="KW-0808">Transferase</keyword>
<evidence type="ECO:0000313" key="1">
    <source>
        <dbReference type="EMBL" id="GEY91444.1"/>
    </source>
</evidence>
<dbReference type="GO" id="GO:0003964">
    <property type="term" value="F:RNA-directed DNA polymerase activity"/>
    <property type="evidence" value="ECO:0007669"/>
    <property type="project" value="UniProtKB-KW"/>
</dbReference>
<keyword evidence="1" id="KW-0695">RNA-directed DNA polymerase</keyword>
<dbReference type="AlphaFoldDB" id="A0A699HYC5"/>
<accession>A0A699HYC5</accession>
<gene>
    <name evidence="1" type="ORF">Tci_463418</name>
</gene>
<dbReference type="EMBL" id="BKCJ010221950">
    <property type="protein sequence ID" value="GEY91444.1"/>
    <property type="molecule type" value="Genomic_DNA"/>
</dbReference>